<evidence type="ECO:0000313" key="3">
    <source>
        <dbReference type="Proteomes" id="UP000184164"/>
    </source>
</evidence>
<accession>A0A1M5DNC5</accession>
<proteinExistence type="inferred from homology"/>
<gene>
    <name evidence="2" type="ORF">SAMN05444274_107179</name>
</gene>
<dbReference type="InterPro" id="IPR005322">
    <property type="entry name" value="Peptidase_C69"/>
</dbReference>
<dbReference type="STRING" id="1484053.SAMN05444274_107179"/>
<comment type="similarity">
    <text evidence="1">Belongs to the peptidase C69 family.</text>
</comment>
<dbReference type="EMBL" id="FQUM01000007">
    <property type="protein sequence ID" value="SHF68487.1"/>
    <property type="molecule type" value="Genomic_DNA"/>
</dbReference>
<name>A0A1M5DNC5_9BACT</name>
<dbReference type="GO" id="GO:0070004">
    <property type="term" value="F:cysteine-type exopeptidase activity"/>
    <property type="evidence" value="ECO:0007669"/>
    <property type="project" value="InterPro"/>
</dbReference>
<keyword evidence="1" id="KW-0224">Dipeptidase</keyword>
<evidence type="ECO:0000256" key="1">
    <source>
        <dbReference type="RuleBase" id="RU364089"/>
    </source>
</evidence>
<comment type="catalytic activity">
    <reaction evidence="1">
        <text>an L-aminoacyl-L-amino acid + H2O = 2 an L-alpha-amino acid</text>
        <dbReference type="Rhea" id="RHEA:48940"/>
        <dbReference type="ChEBI" id="CHEBI:15377"/>
        <dbReference type="ChEBI" id="CHEBI:59869"/>
        <dbReference type="ChEBI" id="CHEBI:77460"/>
    </reaction>
</comment>
<sequence>MKTYTHISLLLIILLGVYSSPINACTNFLVTRGASADGSTMISYAADSHIRYGELYFSPATHWPEGSMVTIYDRSTAEPLGQIPQVPYTYQTVGFMNEHQLAIGETTFGGRNELVDTTGLMDYAALMFLATQRAKTAREAIKVIAELIAEYGYASSGESFSIGDPNEVWIMELVGKGTDLKNDRKTGEQFNARKGAVWVAVRIPDGYVSAHANHARITQFPKEDGNKSISSKNLDKIFSPGIEVVYAHDVVSFAREQNYFNGKDTDFSFSDVYAPLDFGAARFCELRVWSMFNHISGGMEDYWEYATGENLDSGRMPLFIKPNRKLTPQDLMTFKRDHLQGTDLDMAKDAGAGPFGLPYRWRGLTWEHNGEEYFNERTTATQQTGFSFIAQMRNWLPDPIGGINWFGVDDAGITVYVPFYCGINRVPYTWAEGYGDILDYKEDAAFWVFNRVAHFAYLFYNRVMPDVRKVQNELETKFAQYVPGVDAAALKLWETDKNLAREFLTDYSCNMGETTLKRWKELGDFLLVKYLDGNRKQEENGRFLRNSWGYPQPPSFPGYSDQWKEDVIKNTGDRFVYPKSE</sequence>
<dbReference type="EC" id="3.4.-.-" evidence="1"/>
<protein>
    <recommendedName>
        <fullName evidence="1">Dipeptidase</fullName>
        <ecNumber evidence="1">3.4.-.-</ecNumber>
    </recommendedName>
</protein>
<keyword evidence="3" id="KW-1185">Reference proteome</keyword>
<dbReference type="GO" id="GO:0006508">
    <property type="term" value="P:proteolysis"/>
    <property type="evidence" value="ECO:0007669"/>
    <property type="project" value="UniProtKB-KW"/>
</dbReference>
<dbReference type="OrthoDB" id="1109933at2"/>
<reference evidence="2 3" key="1">
    <citation type="submission" date="2016-11" db="EMBL/GenBank/DDBJ databases">
        <authorList>
            <person name="Jaros S."/>
            <person name="Januszkiewicz K."/>
            <person name="Wedrychowicz H."/>
        </authorList>
    </citation>
    <scope>NUCLEOTIDE SEQUENCE [LARGE SCALE GENOMIC DNA]</scope>
    <source>
        <strain evidence="2 3">DSM 26910</strain>
    </source>
</reference>
<keyword evidence="1" id="KW-0645">Protease</keyword>
<dbReference type="GO" id="GO:0016805">
    <property type="term" value="F:dipeptidase activity"/>
    <property type="evidence" value="ECO:0007669"/>
    <property type="project" value="UniProtKB-KW"/>
</dbReference>
<dbReference type="AlphaFoldDB" id="A0A1M5DNC5"/>
<dbReference type="RefSeq" id="WP_073002778.1">
    <property type="nucleotide sequence ID" value="NZ_FQUM01000007.1"/>
</dbReference>
<dbReference type="Pfam" id="PF03577">
    <property type="entry name" value="Peptidase_C69"/>
    <property type="match status" value="1"/>
</dbReference>
<evidence type="ECO:0000313" key="2">
    <source>
        <dbReference type="EMBL" id="SHF68487.1"/>
    </source>
</evidence>
<dbReference type="PANTHER" id="PTHR12994:SF17">
    <property type="entry name" value="LD30995P"/>
    <property type="match status" value="1"/>
</dbReference>
<dbReference type="PANTHER" id="PTHR12994">
    <property type="entry name" value="SECERNIN"/>
    <property type="match status" value="1"/>
</dbReference>
<keyword evidence="1" id="KW-0378">Hydrolase</keyword>
<organism evidence="2 3">
    <name type="scientific">Mariniphaga anaerophila</name>
    <dbReference type="NCBI Taxonomy" id="1484053"/>
    <lineage>
        <taxon>Bacteria</taxon>
        <taxon>Pseudomonadati</taxon>
        <taxon>Bacteroidota</taxon>
        <taxon>Bacteroidia</taxon>
        <taxon>Marinilabiliales</taxon>
        <taxon>Prolixibacteraceae</taxon>
        <taxon>Mariniphaga</taxon>
    </lineage>
</organism>
<dbReference type="Proteomes" id="UP000184164">
    <property type="component" value="Unassembled WGS sequence"/>
</dbReference>
<dbReference type="Gene3D" id="3.60.60.10">
    <property type="entry name" value="Penicillin V Acylase, Chain A"/>
    <property type="match status" value="1"/>
</dbReference>